<sequence>MPARPLAPLSALLAIALCWGVGLECLGAESLVSAWSEAIAKNQSLEASHYSAEAARHEALAAAAERATTLSTRQGYTARSDTPSFVSTFPGFGTFRQPFAQQNAAGFSAHASKPLWNAGRINSTVRAAELRSFASVESSEWTESQLLMAVAEAYVAVLQTTQTLRAADRLLEVARVRAHETTQQAQQQQATQQQAQAARVSVAHAERDLLKAQSAHNQAAANYNLVLGRRLDCHVELSELAIPLMPHCLDYLTKTAKQTRPDVNELHQRVDASLHESSAWLAARYPELRVEVGFDYEENRYQSPEGVALAGLYLDWQALDGGKKHQSALASTARAAALRAQYRYLLEQIAIEVHQAWNLRSEALAEENAARESLDYTGVRHDQALRRQEQGVTLASEATAAHAEMAEAEARFVIAQTERALSQLRLRFVSGLLRDECRRLCGRQ</sequence>
<dbReference type="PANTHER" id="PTHR30026:SF20">
    <property type="entry name" value="OUTER MEMBRANE PROTEIN TOLC"/>
    <property type="match status" value="1"/>
</dbReference>
<dbReference type="GO" id="GO:0015562">
    <property type="term" value="F:efflux transmembrane transporter activity"/>
    <property type="evidence" value="ECO:0007669"/>
    <property type="project" value="InterPro"/>
</dbReference>
<keyword evidence="4" id="KW-1134">Transmembrane beta strand</keyword>
<comment type="similarity">
    <text evidence="2">Belongs to the outer membrane factor (OMF) (TC 1.B.17) family.</text>
</comment>
<reference evidence="8 9" key="1">
    <citation type="submission" date="2019-02" db="EMBL/GenBank/DDBJ databases">
        <title>Deep-cultivation of Planctomycetes and their phenomic and genomic characterization uncovers novel biology.</title>
        <authorList>
            <person name="Wiegand S."/>
            <person name="Jogler M."/>
            <person name="Boedeker C."/>
            <person name="Pinto D."/>
            <person name="Vollmers J."/>
            <person name="Rivas-Marin E."/>
            <person name="Kohn T."/>
            <person name="Peeters S.H."/>
            <person name="Heuer A."/>
            <person name="Rast P."/>
            <person name="Oberbeckmann S."/>
            <person name="Bunk B."/>
            <person name="Jeske O."/>
            <person name="Meyerdierks A."/>
            <person name="Storesund J.E."/>
            <person name="Kallscheuer N."/>
            <person name="Luecker S."/>
            <person name="Lage O.M."/>
            <person name="Pohl T."/>
            <person name="Merkel B.J."/>
            <person name="Hornburger P."/>
            <person name="Mueller R.-W."/>
            <person name="Bruemmer F."/>
            <person name="Labrenz M."/>
            <person name="Spormann A.M."/>
            <person name="Op Den Camp H."/>
            <person name="Overmann J."/>
            <person name="Amann R."/>
            <person name="Jetten M.S.M."/>
            <person name="Mascher T."/>
            <person name="Medema M.H."/>
            <person name="Devos D.P."/>
            <person name="Kaster A.-K."/>
            <person name="Ovreas L."/>
            <person name="Rohde M."/>
            <person name="Galperin M.Y."/>
            <person name="Jogler C."/>
        </authorList>
    </citation>
    <scope>NUCLEOTIDE SEQUENCE [LARGE SCALE GENOMIC DNA]</scope>
    <source>
        <strain evidence="8 9">Mal64</strain>
    </source>
</reference>
<evidence type="ECO:0000256" key="4">
    <source>
        <dbReference type="ARBA" id="ARBA00022452"/>
    </source>
</evidence>
<proteinExistence type="inferred from homology"/>
<keyword evidence="3" id="KW-0813">Transport</keyword>
<comment type="caution">
    <text evidence="8">The sequence shown here is derived from an EMBL/GenBank/DDBJ whole genome shotgun (WGS) entry which is preliminary data.</text>
</comment>
<dbReference type="Gene3D" id="1.20.1600.10">
    <property type="entry name" value="Outer membrane efflux proteins (OEP)"/>
    <property type="match status" value="1"/>
</dbReference>
<dbReference type="RefSeq" id="WP_146395606.1">
    <property type="nucleotide sequence ID" value="NZ_SJPQ01000001.1"/>
</dbReference>
<dbReference type="InterPro" id="IPR051906">
    <property type="entry name" value="TolC-like"/>
</dbReference>
<keyword evidence="6" id="KW-0472">Membrane</keyword>
<dbReference type="AlphaFoldDB" id="A0A5C5ZRK3"/>
<dbReference type="InterPro" id="IPR003423">
    <property type="entry name" value="OMP_efflux"/>
</dbReference>
<dbReference type="GO" id="GO:0009279">
    <property type="term" value="C:cell outer membrane"/>
    <property type="evidence" value="ECO:0007669"/>
    <property type="project" value="UniProtKB-SubCell"/>
</dbReference>
<dbReference type="SUPFAM" id="SSF56954">
    <property type="entry name" value="Outer membrane efflux proteins (OEP)"/>
    <property type="match status" value="1"/>
</dbReference>
<evidence type="ECO:0000256" key="7">
    <source>
        <dbReference type="ARBA" id="ARBA00023237"/>
    </source>
</evidence>
<evidence type="ECO:0000313" key="9">
    <source>
        <dbReference type="Proteomes" id="UP000315440"/>
    </source>
</evidence>
<evidence type="ECO:0000256" key="5">
    <source>
        <dbReference type="ARBA" id="ARBA00022692"/>
    </source>
</evidence>
<keyword evidence="9" id="KW-1185">Reference proteome</keyword>
<name>A0A5C5ZRK3_9BACT</name>
<gene>
    <name evidence="8" type="ORF">Mal64_00940</name>
</gene>
<organism evidence="8 9">
    <name type="scientific">Pseudobythopirellula maris</name>
    <dbReference type="NCBI Taxonomy" id="2527991"/>
    <lineage>
        <taxon>Bacteria</taxon>
        <taxon>Pseudomonadati</taxon>
        <taxon>Planctomycetota</taxon>
        <taxon>Planctomycetia</taxon>
        <taxon>Pirellulales</taxon>
        <taxon>Lacipirellulaceae</taxon>
        <taxon>Pseudobythopirellula</taxon>
    </lineage>
</organism>
<evidence type="ECO:0000256" key="6">
    <source>
        <dbReference type="ARBA" id="ARBA00023136"/>
    </source>
</evidence>
<evidence type="ECO:0000256" key="3">
    <source>
        <dbReference type="ARBA" id="ARBA00022448"/>
    </source>
</evidence>
<evidence type="ECO:0000256" key="1">
    <source>
        <dbReference type="ARBA" id="ARBA00004442"/>
    </source>
</evidence>
<dbReference type="PANTHER" id="PTHR30026">
    <property type="entry name" value="OUTER MEMBRANE PROTEIN TOLC"/>
    <property type="match status" value="1"/>
</dbReference>
<dbReference type="GO" id="GO:0015288">
    <property type="term" value="F:porin activity"/>
    <property type="evidence" value="ECO:0007669"/>
    <property type="project" value="TreeGrafter"/>
</dbReference>
<keyword evidence="7" id="KW-0998">Cell outer membrane</keyword>
<comment type="subcellular location">
    <subcellularLocation>
        <location evidence="1">Cell outer membrane</location>
    </subcellularLocation>
</comment>
<keyword evidence="5" id="KW-0812">Transmembrane</keyword>
<dbReference type="EMBL" id="SJPQ01000001">
    <property type="protein sequence ID" value="TWT89715.1"/>
    <property type="molecule type" value="Genomic_DNA"/>
</dbReference>
<protein>
    <submittedName>
        <fullName evidence="8">Outer membrane efflux protein</fullName>
    </submittedName>
</protein>
<evidence type="ECO:0000256" key="2">
    <source>
        <dbReference type="ARBA" id="ARBA00007613"/>
    </source>
</evidence>
<accession>A0A5C5ZRK3</accession>
<dbReference type="Pfam" id="PF02321">
    <property type="entry name" value="OEP"/>
    <property type="match status" value="1"/>
</dbReference>
<dbReference type="OrthoDB" id="6395775at2"/>
<dbReference type="GO" id="GO:1990281">
    <property type="term" value="C:efflux pump complex"/>
    <property type="evidence" value="ECO:0007669"/>
    <property type="project" value="TreeGrafter"/>
</dbReference>
<dbReference type="Proteomes" id="UP000315440">
    <property type="component" value="Unassembled WGS sequence"/>
</dbReference>
<evidence type="ECO:0000313" key="8">
    <source>
        <dbReference type="EMBL" id="TWT89715.1"/>
    </source>
</evidence>